<sequence length="270" mass="28975">MLQSEPASTLANWQELRTPTDVVQSVAGRQGAVTLTSADLTDASTVGRALFTAANATAQVAALGLGNVNNTSDAAKPISNATQAALNQKSDTGHKHVIADIANLQTTLDTKQAALGYAPANKAGDMFTGDVELASPASNADIGLWLHRRNVKRGRWVVDANGSLCWQDQGGQIHFYISSAGAIGTQQLGDLNTRIEDRSYYWGQAHVNNAVTNSQMAGYVEVLMANGSVINNGGYVLTMAQRVDRDQYRFGSRQPQLYIQNRGWFAAFPF</sequence>
<gene>
    <name evidence="1" type="ORF">GXW80_01965</name>
</gene>
<dbReference type="Pfam" id="PF12789">
    <property type="entry name" value="PTR"/>
    <property type="match status" value="1"/>
</dbReference>
<reference evidence="1 2" key="1">
    <citation type="submission" date="2020-02" db="EMBL/GenBank/DDBJ databases">
        <title>Draft genome sequence of Rhizobium tropici.</title>
        <authorList>
            <person name="Khayi S."/>
            <person name="Jemo M."/>
        </authorList>
    </citation>
    <scope>NUCLEOTIDE SEQUENCE [LARGE SCALE GENOMIC DNA]</scope>
    <source>
        <strain evidence="1 2">A12</strain>
    </source>
</reference>
<accession>A0A6P1C321</accession>
<name>A0A6P1C321_RHITR</name>
<organism evidence="1 2">
    <name type="scientific">Rhizobium tropici</name>
    <dbReference type="NCBI Taxonomy" id="398"/>
    <lineage>
        <taxon>Bacteria</taxon>
        <taxon>Pseudomonadati</taxon>
        <taxon>Pseudomonadota</taxon>
        <taxon>Alphaproteobacteria</taxon>
        <taxon>Hyphomicrobiales</taxon>
        <taxon>Rhizobiaceae</taxon>
        <taxon>Rhizobium/Agrobacterium group</taxon>
        <taxon>Rhizobium</taxon>
    </lineage>
</organism>
<dbReference type="Proteomes" id="UP000471190">
    <property type="component" value="Unassembled WGS sequence"/>
</dbReference>
<evidence type="ECO:0000313" key="2">
    <source>
        <dbReference type="Proteomes" id="UP000471190"/>
    </source>
</evidence>
<protein>
    <submittedName>
        <fullName evidence="1">Uncharacterized protein</fullName>
    </submittedName>
</protein>
<dbReference type="AlphaFoldDB" id="A0A6P1C321"/>
<proteinExistence type="predicted"/>
<comment type="caution">
    <text evidence="1">The sequence shown here is derived from an EMBL/GenBank/DDBJ whole genome shotgun (WGS) entry which is preliminary data.</text>
</comment>
<evidence type="ECO:0000313" key="1">
    <source>
        <dbReference type="EMBL" id="NEV09745.1"/>
    </source>
</evidence>
<dbReference type="EMBL" id="JAADZA010000002">
    <property type="protein sequence ID" value="NEV09745.1"/>
    <property type="molecule type" value="Genomic_DNA"/>
</dbReference>